<gene>
    <name evidence="6" type="ORF">JOC83_002650</name>
</gene>
<comment type="caution">
    <text evidence="6">The sequence shown here is derived from an EMBL/GenBank/DDBJ whole genome shotgun (WGS) entry which is preliminary data.</text>
</comment>
<dbReference type="EMBL" id="JAFBFC010000004">
    <property type="protein sequence ID" value="MBM7703801.1"/>
    <property type="molecule type" value="Genomic_DNA"/>
</dbReference>
<sequence>MIELQQVTGGYDKKHPTVQDISFTVQKGQFVTLLGPNGSGKTTIIRLLMNTIPLHKGNLLLEGKQIKSYSSIELAKKVAVMTQEHQMGLNFTVKEIVSLGRYPHQSSGWFQHETKRDHEIVEEMMTLTNVWQFRHHAFHELSGGEKQRVLLAKALAQEPEYLFLDEPTNHLDVRHAMELLQLLKRLQKERNLTILAILHDLNIASLFADECVLLKEGRIAEVGMERIFNEKEILQEVYDVELALVPHPIVGKPQVMFVPEEREDEIASYRNYKKYSQ</sequence>
<dbReference type="InterPro" id="IPR003593">
    <property type="entry name" value="AAA+_ATPase"/>
</dbReference>
<dbReference type="RefSeq" id="WP_205187756.1">
    <property type="nucleotide sequence ID" value="NZ_JAFBFC010000004.1"/>
</dbReference>
<keyword evidence="4" id="KW-1278">Translocase</keyword>
<keyword evidence="7" id="KW-1185">Reference proteome</keyword>
<dbReference type="CDD" id="cd03214">
    <property type="entry name" value="ABC_Iron-Siderophores_B12_Hemin"/>
    <property type="match status" value="1"/>
</dbReference>
<dbReference type="PROSITE" id="PS00211">
    <property type="entry name" value="ABC_TRANSPORTER_1"/>
    <property type="match status" value="1"/>
</dbReference>
<evidence type="ECO:0000256" key="4">
    <source>
        <dbReference type="ARBA" id="ARBA00022967"/>
    </source>
</evidence>
<dbReference type="PANTHER" id="PTHR42794">
    <property type="entry name" value="HEMIN IMPORT ATP-BINDING PROTEIN HMUV"/>
    <property type="match status" value="1"/>
</dbReference>
<dbReference type="InterPro" id="IPR027417">
    <property type="entry name" value="P-loop_NTPase"/>
</dbReference>
<evidence type="ECO:0000313" key="6">
    <source>
        <dbReference type="EMBL" id="MBM7703801.1"/>
    </source>
</evidence>
<evidence type="ECO:0000313" key="7">
    <source>
        <dbReference type="Proteomes" id="UP000809829"/>
    </source>
</evidence>
<dbReference type="Pfam" id="PF00005">
    <property type="entry name" value="ABC_tran"/>
    <property type="match status" value="1"/>
</dbReference>
<evidence type="ECO:0000256" key="2">
    <source>
        <dbReference type="ARBA" id="ARBA00022741"/>
    </source>
</evidence>
<keyword evidence="1" id="KW-0813">Transport</keyword>
<evidence type="ECO:0000256" key="1">
    <source>
        <dbReference type="ARBA" id="ARBA00022448"/>
    </source>
</evidence>
<dbReference type="Proteomes" id="UP000809829">
    <property type="component" value="Unassembled WGS sequence"/>
</dbReference>
<name>A0ABS2QYM4_9BACI</name>
<keyword evidence="3" id="KW-0067">ATP-binding</keyword>
<protein>
    <submittedName>
        <fullName evidence="6">ABC-type cobalamin/Fe3+-siderophores transport system ATPase subunit</fullName>
    </submittedName>
</protein>
<reference evidence="6 7" key="1">
    <citation type="submission" date="2021-01" db="EMBL/GenBank/DDBJ databases">
        <title>Genomic Encyclopedia of Type Strains, Phase IV (KMG-IV): sequencing the most valuable type-strain genomes for metagenomic binning, comparative biology and taxonomic classification.</title>
        <authorList>
            <person name="Goeker M."/>
        </authorList>
    </citation>
    <scope>NUCLEOTIDE SEQUENCE [LARGE SCALE GENOMIC DNA]</scope>
    <source>
        <strain evidence="6 7">DSM 104297</strain>
    </source>
</reference>
<feature type="domain" description="ABC transporter" evidence="5">
    <location>
        <begin position="2"/>
        <end position="241"/>
    </location>
</feature>
<evidence type="ECO:0000259" key="5">
    <source>
        <dbReference type="PROSITE" id="PS50893"/>
    </source>
</evidence>
<organism evidence="6 7">
    <name type="scientific">Priestia iocasae</name>
    <dbReference type="NCBI Taxonomy" id="2291674"/>
    <lineage>
        <taxon>Bacteria</taxon>
        <taxon>Bacillati</taxon>
        <taxon>Bacillota</taxon>
        <taxon>Bacilli</taxon>
        <taxon>Bacillales</taxon>
        <taxon>Bacillaceae</taxon>
        <taxon>Priestia</taxon>
    </lineage>
</organism>
<dbReference type="SMART" id="SM00382">
    <property type="entry name" value="AAA"/>
    <property type="match status" value="1"/>
</dbReference>
<dbReference type="PROSITE" id="PS50893">
    <property type="entry name" value="ABC_TRANSPORTER_2"/>
    <property type="match status" value="1"/>
</dbReference>
<evidence type="ECO:0000256" key="3">
    <source>
        <dbReference type="ARBA" id="ARBA00022840"/>
    </source>
</evidence>
<dbReference type="PANTHER" id="PTHR42794:SF1">
    <property type="entry name" value="HEMIN IMPORT ATP-BINDING PROTEIN HMUV"/>
    <property type="match status" value="1"/>
</dbReference>
<proteinExistence type="predicted"/>
<accession>A0ABS2QYM4</accession>
<keyword evidence="2" id="KW-0547">Nucleotide-binding</keyword>
<dbReference type="InterPro" id="IPR003439">
    <property type="entry name" value="ABC_transporter-like_ATP-bd"/>
</dbReference>
<dbReference type="Gene3D" id="3.40.50.300">
    <property type="entry name" value="P-loop containing nucleotide triphosphate hydrolases"/>
    <property type="match status" value="1"/>
</dbReference>
<dbReference type="InterPro" id="IPR017871">
    <property type="entry name" value="ABC_transporter-like_CS"/>
</dbReference>
<dbReference type="SUPFAM" id="SSF52540">
    <property type="entry name" value="P-loop containing nucleoside triphosphate hydrolases"/>
    <property type="match status" value="1"/>
</dbReference>